<dbReference type="GO" id="GO:0010997">
    <property type="term" value="F:anaphase-promoting complex binding"/>
    <property type="evidence" value="ECO:0007669"/>
    <property type="project" value="TreeGrafter"/>
</dbReference>
<feature type="region of interest" description="Disordered" evidence="4">
    <location>
        <begin position="1023"/>
        <end position="1181"/>
    </location>
</feature>
<dbReference type="PANTHER" id="PTHR14396">
    <property type="entry name" value="CLASPIN"/>
    <property type="match status" value="1"/>
</dbReference>
<feature type="compositionally biased region" description="Basic and acidic residues" evidence="4">
    <location>
        <begin position="189"/>
        <end position="238"/>
    </location>
</feature>
<feature type="compositionally biased region" description="Basic and acidic residues" evidence="4">
    <location>
        <begin position="521"/>
        <end position="542"/>
    </location>
</feature>
<feature type="region of interest" description="Disordered" evidence="4">
    <location>
        <begin position="851"/>
        <end position="942"/>
    </location>
</feature>
<feature type="region of interest" description="Disordered" evidence="4">
    <location>
        <begin position="1"/>
        <end position="394"/>
    </location>
</feature>
<reference evidence="7" key="1">
    <citation type="submission" date="2019-06" db="EMBL/GenBank/DDBJ databases">
        <authorList>
            <person name="Broberg M."/>
        </authorList>
    </citation>
    <scope>NUCLEOTIDE SEQUENCE [LARGE SCALE GENOMIC DNA]</scope>
</reference>
<dbReference type="InterPro" id="IPR024146">
    <property type="entry name" value="Claspin"/>
</dbReference>
<feature type="compositionally biased region" description="Basic and acidic residues" evidence="4">
    <location>
        <begin position="887"/>
        <end position="903"/>
    </location>
</feature>
<feature type="compositionally biased region" description="Acidic residues" evidence="4">
    <location>
        <begin position="1039"/>
        <end position="1050"/>
    </location>
</feature>
<dbReference type="Pfam" id="PF09444">
    <property type="entry name" value="MRC1"/>
    <property type="match status" value="1"/>
</dbReference>
<feature type="compositionally biased region" description="Basic and acidic residues" evidence="4">
    <location>
        <begin position="1253"/>
        <end position="1277"/>
    </location>
</feature>
<dbReference type="GO" id="GO:0005634">
    <property type="term" value="C:nucleus"/>
    <property type="evidence" value="ECO:0007669"/>
    <property type="project" value="UniProtKB-SubCell"/>
</dbReference>
<feature type="compositionally biased region" description="Polar residues" evidence="4">
    <location>
        <begin position="675"/>
        <end position="688"/>
    </location>
</feature>
<feature type="compositionally biased region" description="Acidic residues" evidence="4">
    <location>
        <begin position="599"/>
        <end position="628"/>
    </location>
</feature>
<comment type="caution">
    <text evidence="6">The sequence shown here is derived from an EMBL/GenBank/DDBJ whole genome shotgun (WGS) entry which is preliminary data.</text>
</comment>
<sequence length="1293" mass="141879">MGSSRASTPASGRESPEPLTPRSKIKALLAAVDNSDDEASGPQISKILQGPFSRPNNLGSTQETDATDEESDEEIRPRGRLAARMHAAAASTEEHKPATETRNQSEPNVQEDIDMTQPQENDEDEDDILPVAPRRLIRRAAREEGAETEDAPAPRSPSPGLFVSSPAQPSPTKSQGNVSDTEEFLPALKSDRFKALVERKKQERRAREAAEEERNAERRAMQEKLASELEQLDSDHSNVSDIEDDEGGLKLTQGARPTRKASKKAVEDMNRETQRMARNMQLAHEAKTRKKISKSSLFERFNFRPAGAPAPKIASSSRPTTPPTDAEKQNSDTPPSSPPVGEKELEAVQTTTATSEIPPAVEEETSALDKGKGKEVLPPKVEQPFAPPKRNVRVKMPPQAVNLLTFDSDDELEITDLKRGKVDAVFNNVPKQSTVASHSMQALRALAQLRSPGKDVRRKKKASDMSVGELQFNLHQKARQQAKVEREKRMEMLKAQGIVVQTAEERERQMQEVEDIVAKAREEAEQIMAQEREEAKKNKGENDDPLDWDESDDEEYQASADEGEELADVELSGSEEENSESDEDEEMEAAGESLVDGQAAEDGESGDETIEQSDDGMEDTTMADDDDGLPTSSKRRSRKQVMIVSDDDEDDEADPEATPKPKATSQATPRPKSIPQATPNTKGSTTPGSVLRSARKNFIPGLPVKGPAGLGLTQIFAGTMDDSQMSPTNGPTQSMMPDFDNFPDSNFSATMDEPVDMMAETQNPETQGVQLNLSQSQMRGLDSLLREVPATQYSEMMEPSQDGGFQDHTPLKDRFIDAPHSTVETVVANPDDIMNGSPLIRRGRLRRKMESVAEVDEVPPTAPETEEAAPNAFGAMLEGAKKARKQKLAEEFNKKKSKAKEMVEEQAEESEDEYRGLGGADGEDSDDESVASVKEMIDDAAGNDLDESKLAAYYADQARASDEKQVEKLFKDITSGMLRRKRGADYDLSDSDDGGEARRKMKRRQFAKMQKALFADERVKKMAENPGNQAFLRTIEDHGSDEEMDFLDVTEEPRESPESQSQEEQSEKFQVVPDSQPRSILGSAPSNRPPAHMRRTKAGRKPTNIGEVRETLSSLLEDGREMSIIPATEAGSDSENEDVEPTPSARSDKENHAPNPRRRGAAVVDRISLKRNSSSMMSDSGSRMAFAVQNSSSSFKVPALLRRATTNSLQSTSASSSGASTPTMGGSSASGFGNEAKIKKTASKKSGINAFARETERRAKIQENERRRQEKKVRGAENRLGVVGGLLGKNAFQ</sequence>
<feature type="compositionally biased region" description="Basic residues" evidence="4">
    <location>
        <begin position="1091"/>
        <end position="1100"/>
    </location>
</feature>
<evidence type="ECO:0000256" key="2">
    <source>
        <dbReference type="ARBA" id="ARBA00022553"/>
    </source>
</evidence>
<accession>A0A9N9Y8Q7</accession>
<keyword evidence="7" id="KW-1185">Reference proteome</keyword>
<evidence type="ECO:0000256" key="3">
    <source>
        <dbReference type="ARBA" id="ARBA00023242"/>
    </source>
</evidence>
<evidence type="ECO:0000259" key="5">
    <source>
        <dbReference type="Pfam" id="PF09444"/>
    </source>
</evidence>
<keyword evidence="2" id="KW-0597">Phosphoprotein</keyword>
<feature type="compositionally biased region" description="Acidic residues" evidence="4">
    <location>
        <begin position="645"/>
        <end position="655"/>
    </location>
</feature>
<feature type="domain" description="DNA replication checkpoint mediator MRC1" evidence="5">
    <location>
        <begin position="895"/>
        <end position="1033"/>
    </location>
</feature>
<keyword evidence="3" id="KW-0539">Nucleus</keyword>
<feature type="compositionally biased region" description="Acidic residues" evidence="4">
    <location>
        <begin position="543"/>
        <end position="589"/>
    </location>
</feature>
<dbReference type="InterPro" id="IPR018564">
    <property type="entry name" value="Repl_chkpnt_MRC1_dom"/>
</dbReference>
<comment type="subcellular location">
    <subcellularLocation>
        <location evidence="1">Nucleus</location>
    </subcellularLocation>
</comment>
<gene>
    <name evidence="6" type="ORF">CBYS24578_00005810</name>
</gene>
<feature type="compositionally biased region" description="Low complexity" evidence="4">
    <location>
        <begin position="1205"/>
        <end position="1231"/>
    </location>
</feature>
<feature type="compositionally biased region" description="Polar residues" evidence="4">
    <location>
        <begin position="1"/>
        <end position="10"/>
    </location>
</feature>
<evidence type="ECO:0000256" key="1">
    <source>
        <dbReference type="ARBA" id="ARBA00004123"/>
    </source>
</evidence>
<feature type="compositionally biased region" description="Basic and acidic residues" evidence="4">
    <location>
        <begin position="264"/>
        <end position="275"/>
    </location>
</feature>
<dbReference type="GO" id="GO:0007095">
    <property type="term" value="P:mitotic G2 DNA damage checkpoint signaling"/>
    <property type="evidence" value="ECO:0007669"/>
    <property type="project" value="TreeGrafter"/>
</dbReference>
<reference evidence="6 7" key="2">
    <citation type="submission" date="2021-10" db="EMBL/GenBank/DDBJ databases">
        <authorList>
            <person name="Piombo E."/>
        </authorList>
    </citation>
    <scope>NUCLEOTIDE SEQUENCE [LARGE SCALE GENOMIC DNA]</scope>
</reference>
<name>A0A9N9Y8Q7_9HYPO</name>
<dbReference type="OrthoDB" id="2130597at2759"/>
<protein>
    <recommendedName>
        <fullName evidence="5">DNA replication checkpoint mediator MRC1 domain-containing protein</fullName>
    </recommendedName>
</protein>
<feature type="compositionally biased region" description="Polar residues" evidence="4">
    <location>
        <begin position="165"/>
        <end position="179"/>
    </location>
</feature>
<dbReference type="PANTHER" id="PTHR14396:SF10">
    <property type="entry name" value="CLASPIN"/>
    <property type="match status" value="1"/>
</dbReference>
<feature type="compositionally biased region" description="Basic and acidic residues" evidence="4">
    <location>
        <begin position="367"/>
        <end position="377"/>
    </location>
</feature>
<feature type="region of interest" description="Disordered" evidence="4">
    <location>
        <begin position="1205"/>
        <end position="1279"/>
    </location>
</feature>
<evidence type="ECO:0000313" key="7">
    <source>
        <dbReference type="Proteomes" id="UP000754883"/>
    </source>
</evidence>
<feature type="region of interest" description="Disordered" evidence="4">
    <location>
        <begin position="521"/>
        <end position="694"/>
    </location>
</feature>
<evidence type="ECO:0000256" key="4">
    <source>
        <dbReference type="SAM" id="MobiDB-lite"/>
    </source>
</evidence>
<proteinExistence type="predicted"/>
<dbReference type="GO" id="GO:0033314">
    <property type="term" value="P:mitotic DNA replication checkpoint signaling"/>
    <property type="evidence" value="ECO:0007669"/>
    <property type="project" value="TreeGrafter"/>
</dbReference>
<organism evidence="6 7">
    <name type="scientific">Clonostachys byssicola</name>
    <dbReference type="NCBI Taxonomy" id="160290"/>
    <lineage>
        <taxon>Eukaryota</taxon>
        <taxon>Fungi</taxon>
        <taxon>Dikarya</taxon>
        <taxon>Ascomycota</taxon>
        <taxon>Pezizomycotina</taxon>
        <taxon>Sordariomycetes</taxon>
        <taxon>Hypocreomycetidae</taxon>
        <taxon>Hypocreales</taxon>
        <taxon>Bionectriaceae</taxon>
        <taxon>Clonostachys</taxon>
    </lineage>
</organism>
<dbReference type="EMBL" id="CABFNO020001568">
    <property type="protein sequence ID" value="CAH0005012.1"/>
    <property type="molecule type" value="Genomic_DNA"/>
</dbReference>
<evidence type="ECO:0000313" key="6">
    <source>
        <dbReference type="EMBL" id="CAH0005012.1"/>
    </source>
</evidence>
<feature type="region of interest" description="Disordered" evidence="4">
    <location>
        <begin position="980"/>
        <end position="1005"/>
    </location>
</feature>
<dbReference type="Proteomes" id="UP000754883">
    <property type="component" value="Unassembled WGS sequence"/>
</dbReference>
<feature type="compositionally biased region" description="Acidic residues" evidence="4">
    <location>
        <begin position="109"/>
        <end position="128"/>
    </location>
</feature>